<evidence type="ECO:0000313" key="6">
    <source>
        <dbReference type="EMBL" id="SDN27847.1"/>
    </source>
</evidence>
<dbReference type="InterPro" id="IPR003829">
    <property type="entry name" value="Pirin_N_dom"/>
</dbReference>
<accession>A0A1H0A387</accession>
<dbReference type="PANTHER" id="PTHR13903:SF8">
    <property type="entry name" value="PIRIN"/>
    <property type="match status" value="1"/>
</dbReference>
<dbReference type="Pfam" id="PF02678">
    <property type="entry name" value="Pirin"/>
    <property type="match status" value="1"/>
</dbReference>
<dbReference type="Proteomes" id="UP000199309">
    <property type="component" value="Unassembled WGS sequence"/>
</dbReference>
<reference evidence="6 7" key="1">
    <citation type="submission" date="2016-10" db="EMBL/GenBank/DDBJ databases">
        <authorList>
            <person name="de Groot N.N."/>
        </authorList>
    </citation>
    <scope>NUCLEOTIDE SEQUENCE [LARGE SCALE GENOMIC DNA]</scope>
    <source>
        <strain evidence="6 7">DSM 16981</strain>
    </source>
</reference>
<name>A0A1H0A387_9FIRM</name>
<keyword evidence="2" id="KW-0408">Iron</keyword>
<feature type="domain" description="Pirin N-terminal" evidence="4">
    <location>
        <begin position="33"/>
        <end position="123"/>
    </location>
</feature>
<evidence type="ECO:0000256" key="1">
    <source>
        <dbReference type="ARBA" id="ARBA00008416"/>
    </source>
</evidence>
<organism evidence="6 7">
    <name type="scientific">Megasphaera paucivorans</name>
    <dbReference type="NCBI Taxonomy" id="349095"/>
    <lineage>
        <taxon>Bacteria</taxon>
        <taxon>Bacillati</taxon>
        <taxon>Bacillota</taxon>
        <taxon>Negativicutes</taxon>
        <taxon>Veillonellales</taxon>
        <taxon>Veillonellaceae</taxon>
        <taxon>Megasphaera</taxon>
    </lineage>
</organism>
<dbReference type="InterPro" id="IPR012093">
    <property type="entry name" value="Pirin"/>
</dbReference>
<dbReference type="Gene3D" id="2.60.120.10">
    <property type="entry name" value="Jelly Rolls"/>
    <property type="match status" value="2"/>
</dbReference>
<feature type="binding site" evidence="2">
    <location>
        <position position="108"/>
    </location>
    <ligand>
        <name>Fe cation</name>
        <dbReference type="ChEBI" id="CHEBI:24875"/>
    </ligand>
</feature>
<evidence type="ECO:0000313" key="7">
    <source>
        <dbReference type="Proteomes" id="UP000199309"/>
    </source>
</evidence>
<evidence type="ECO:0000256" key="2">
    <source>
        <dbReference type="PIRSR" id="PIRSR006232-1"/>
    </source>
</evidence>
<feature type="binding site" evidence="2">
    <location>
        <position position="62"/>
    </location>
    <ligand>
        <name>Fe cation</name>
        <dbReference type="ChEBI" id="CHEBI:24875"/>
    </ligand>
</feature>
<evidence type="ECO:0000259" key="5">
    <source>
        <dbReference type="Pfam" id="PF05726"/>
    </source>
</evidence>
<evidence type="ECO:0000259" key="4">
    <source>
        <dbReference type="Pfam" id="PF02678"/>
    </source>
</evidence>
<dbReference type="RefSeq" id="WP_218118800.1">
    <property type="nucleotide sequence ID" value="NZ_FNHQ01000035.1"/>
</dbReference>
<dbReference type="CDD" id="cd02909">
    <property type="entry name" value="cupin_pirin_N"/>
    <property type="match status" value="1"/>
</dbReference>
<dbReference type="GO" id="GO:0046872">
    <property type="term" value="F:metal ion binding"/>
    <property type="evidence" value="ECO:0007669"/>
    <property type="project" value="UniProtKB-KW"/>
</dbReference>
<dbReference type="SUPFAM" id="SSF51182">
    <property type="entry name" value="RmlC-like cupins"/>
    <property type="match status" value="1"/>
</dbReference>
<dbReference type="Pfam" id="PF05726">
    <property type="entry name" value="Pirin_C"/>
    <property type="match status" value="1"/>
</dbReference>
<keyword evidence="2" id="KW-0479">Metal-binding</keyword>
<comment type="similarity">
    <text evidence="1 3">Belongs to the pirin family.</text>
</comment>
<proteinExistence type="inferred from homology"/>
<feature type="binding site" evidence="2">
    <location>
        <position position="64"/>
    </location>
    <ligand>
        <name>Fe cation</name>
        <dbReference type="ChEBI" id="CHEBI:24875"/>
    </ligand>
</feature>
<evidence type="ECO:0000256" key="3">
    <source>
        <dbReference type="RuleBase" id="RU003457"/>
    </source>
</evidence>
<feature type="domain" description="Pirin C-terminal" evidence="5">
    <location>
        <begin position="176"/>
        <end position="276"/>
    </location>
</feature>
<dbReference type="STRING" id="349095.SAMN05660299_02443"/>
<evidence type="ECO:0008006" key="8">
    <source>
        <dbReference type="Google" id="ProtNLM"/>
    </source>
</evidence>
<protein>
    <recommendedName>
        <fullName evidence="8">Pirin family protein</fullName>
    </recommendedName>
</protein>
<dbReference type="EMBL" id="FNHQ01000035">
    <property type="protein sequence ID" value="SDN27847.1"/>
    <property type="molecule type" value="Genomic_DNA"/>
</dbReference>
<dbReference type="CDD" id="cd02247">
    <property type="entry name" value="cupin_pirin_C"/>
    <property type="match status" value="1"/>
</dbReference>
<dbReference type="InterPro" id="IPR011051">
    <property type="entry name" value="RmlC_Cupin_sf"/>
</dbReference>
<dbReference type="PANTHER" id="PTHR13903">
    <property type="entry name" value="PIRIN-RELATED"/>
    <property type="match status" value="1"/>
</dbReference>
<gene>
    <name evidence="6" type="ORF">SAMN05660299_02443</name>
</gene>
<dbReference type="PIRSF" id="PIRSF006232">
    <property type="entry name" value="Pirin"/>
    <property type="match status" value="1"/>
</dbReference>
<comment type="cofactor">
    <cofactor evidence="2">
        <name>Fe cation</name>
        <dbReference type="ChEBI" id="CHEBI:24875"/>
    </cofactor>
    <text evidence="2">Binds 1 Fe cation per subunit.</text>
</comment>
<feature type="binding site" evidence="2">
    <location>
        <position position="106"/>
    </location>
    <ligand>
        <name>Fe cation</name>
        <dbReference type="ChEBI" id="CHEBI:24875"/>
    </ligand>
</feature>
<sequence length="284" mass="31688">MMETKERQVLQKIQGARTVDGAGVHLVRVLDNRTVGPFDPFLMLDSFDSQNPDEYTAGFPLHPHRGIETISYVYNGKMVHKDSLGNEDSITDGEVQWMTAGSGILHEEQVPAVKNLLGVQLWLNLPAADKMAPPMYHSIKQADIPEISLPCGKLRLLAGSYNEHPGYQSRYLPLDYYDIHMNPHTTLTLDTDAYRSVILFTLVGNIRIGNETIAEKTAVNLSAGNTLTLDNEDTPAQVLYMSSTALHEPVAWGGPIVMNTQDELRKAFSELKNNTFLKEKTTYK</sequence>
<dbReference type="InterPro" id="IPR014710">
    <property type="entry name" value="RmlC-like_jellyroll"/>
</dbReference>
<keyword evidence="7" id="KW-1185">Reference proteome</keyword>
<dbReference type="InterPro" id="IPR008778">
    <property type="entry name" value="Pirin_C_dom"/>
</dbReference>
<dbReference type="AlphaFoldDB" id="A0A1H0A387"/>